<dbReference type="InterPro" id="IPR036291">
    <property type="entry name" value="NAD(P)-bd_dom_sf"/>
</dbReference>
<dbReference type="AlphaFoldDB" id="A0A5C6QRD1"/>
<keyword evidence="5 9" id="KW-0812">Transmembrane</keyword>
<dbReference type="RefSeq" id="WP_146797335.1">
    <property type="nucleotide sequence ID" value="NZ_VOLP01000003.1"/>
</dbReference>
<evidence type="ECO:0000256" key="9">
    <source>
        <dbReference type="SAM" id="Phobius"/>
    </source>
</evidence>
<evidence type="ECO:0000256" key="3">
    <source>
        <dbReference type="ARBA" id="ARBA00022448"/>
    </source>
</evidence>
<feature type="transmembrane region" description="Helical" evidence="9">
    <location>
        <begin position="333"/>
        <end position="354"/>
    </location>
</feature>
<evidence type="ECO:0000313" key="13">
    <source>
        <dbReference type="EMBL" id="TWX71484.1"/>
    </source>
</evidence>
<feature type="transmembrane region" description="Helical" evidence="9">
    <location>
        <begin position="144"/>
        <end position="163"/>
    </location>
</feature>
<dbReference type="PANTHER" id="PTHR42751">
    <property type="entry name" value="SODIUM/HYDROGEN EXCHANGER FAMILY/TRKA DOMAIN PROTEIN"/>
    <property type="match status" value="1"/>
</dbReference>
<feature type="domain" description="RCK N-terminal" evidence="11">
    <location>
        <begin position="387"/>
        <end position="502"/>
    </location>
</feature>
<evidence type="ECO:0000313" key="12">
    <source>
        <dbReference type="EMBL" id="TWX62572.1"/>
    </source>
</evidence>
<organism evidence="13 15">
    <name type="scientific">Colwellia hornerae</name>
    <dbReference type="NCBI Taxonomy" id="89402"/>
    <lineage>
        <taxon>Bacteria</taxon>
        <taxon>Pseudomonadati</taxon>
        <taxon>Pseudomonadota</taxon>
        <taxon>Gammaproteobacteria</taxon>
        <taxon>Alteromonadales</taxon>
        <taxon>Colwelliaceae</taxon>
        <taxon>Colwellia</taxon>
    </lineage>
</organism>
<dbReference type="GO" id="GO:0006813">
    <property type="term" value="P:potassium ion transport"/>
    <property type="evidence" value="ECO:0007669"/>
    <property type="project" value="InterPro"/>
</dbReference>
<dbReference type="Gene3D" id="1.20.1530.20">
    <property type="match status" value="1"/>
</dbReference>
<dbReference type="GO" id="GO:1902600">
    <property type="term" value="P:proton transmembrane transport"/>
    <property type="evidence" value="ECO:0007669"/>
    <property type="project" value="InterPro"/>
</dbReference>
<feature type="transmembrane region" description="Helical" evidence="9">
    <location>
        <begin position="245"/>
        <end position="264"/>
    </location>
</feature>
<comment type="similarity">
    <text evidence="2">Belongs to the monovalent cation:proton antiporter 2 (CPA2) transporter (TC 2.A.37) family.</text>
</comment>
<keyword evidence="3" id="KW-0813">Transport</keyword>
<keyword evidence="8 9" id="KW-0472">Membrane</keyword>
<dbReference type="GO" id="GO:0015297">
    <property type="term" value="F:antiporter activity"/>
    <property type="evidence" value="ECO:0007669"/>
    <property type="project" value="UniProtKB-KW"/>
</dbReference>
<evidence type="ECO:0000256" key="6">
    <source>
        <dbReference type="ARBA" id="ARBA00022989"/>
    </source>
</evidence>
<name>A0A5C6QRD1_9GAMM</name>
<dbReference type="Pfam" id="PF02254">
    <property type="entry name" value="TrkA_N"/>
    <property type="match status" value="1"/>
</dbReference>
<dbReference type="InterPro" id="IPR006153">
    <property type="entry name" value="Cation/H_exchanger_TM"/>
</dbReference>
<comment type="caution">
    <text evidence="13">The sequence shown here is derived from an EMBL/GenBank/DDBJ whole genome shotgun (WGS) entry which is preliminary data.</text>
</comment>
<dbReference type="Gene3D" id="3.40.50.720">
    <property type="entry name" value="NAD(P)-binding Rossmann-like Domain"/>
    <property type="match status" value="1"/>
</dbReference>
<feature type="transmembrane region" description="Helical" evidence="9">
    <location>
        <begin position="44"/>
        <end position="62"/>
    </location>
</feature>
<dbReference type="Proteomes" id="UP000321525">
    <property type="component" value="Unassembled WGS sequence"/>
</dbReference>
<evidence type="ECO:0000313" key="14">
    <source>
        <dbReference type="Proteomes" id="UP000321525"/>
    </source>
</evidence>
<dbReference type="InterPro" id="IPR003148">
    <property type="entry name" value="RCK_N"/>
</dbReference>
<dbReference type="SUPFAM" id="SSF51735">
    <property type="entry name" value="NAD(P)-binding Rossmann-fold domains"/>
    <property type="match status" value="1"/>
</dbReference>
<evidence type="ECO:0000259" key="10">
    <source>
        <dbReference type="Pfam" id="PF00999"/>
    </source>
</evidence>
<feature type="transmembrane region" description="Helical" evidence="9">
    <location>
        <begin position="302"/>
        <end position="321"/>
    </location>
</feature>
<accession>A0A5C6QRD1</accession>
<evidence type="ECO:0000256" key="7">
    <source>
        <dbReference type="ARBA" id="ARBA00023065"/>
    </source>
</evidence>
<dbReference type="Pfam" id="PF00999">
    <property type="entry name" value="Na_H_Exchanger"/>
    <property type="match status" value="1"/>
</dbReference>
<dbReference type="GO" id="GO:0016020">
    <property type="term" value="C:membrane"/>
    <property type="evidence" value="ECO:0007669"/>
    <property type="project" value="UniProtKB-SubCell"/>
</dbReference>
<feature type="transmembrane region" description="Helical" evidence="9">
    <location>
        <begin position="270"/>
        <end position="290"/>
    </location>
</feature>
<dbReference type="Proteomes" id="UP000321917">
    <property type="component" value="Unassembled WGS sequence"/>
</dbReference>
<dbReference type="PANTHER" id="PTHR42751:SF1">
    <property type="entry name" value="CATION_PROTON ANTIPORTER YBAL-RELATED"/>
    <property type="match status" value="1"/>
</dbReference>
<evidence type="ECO:0000259" key="11">
    <source>
        <dbReference type="Pfam" id="PF02254"/>
    </source>
</evidence>
<evidence type="ECO:0000256" key="4">
    <source>
        <dbReference type="ARBA" id="ARBA00022449"/>
    </source>
</evidence>
<evidence type="ECO:0000256" key="2">
    <source>
        <dbReference type="ARBA" id="ARBA00005551"/>
    </source>
</evidence>
<protein>
    <submittedName>
        <fullName evidence="13">Potassium transporter Kef</fullName>
    </submittedName>
</protein>
<evidence type="ECO:0000256" key="1">
    <source>
        <dbReference type="ARBA" id="ARBA00004141"/>
    </source>
</evidence>
<keyword evidence="14" id="KW-1185">Reference proteome</keyword>
<dbReference type="EMBL" id="VOLR01000002">
    <property type="protein sequence ID" value="TWX62572.1"/>
    <property type="molecule type" value="Genomic_DNA"/>
</dbReference>
<evidence type="ECO:0000313" key="15">
    <source>
        <dbReference type="Proteomes" id="UP000321917"/>
    </source>
</evidence>
<sequence length="524" mass="57952">MDFIWILFAFGCGMAAKSFSLPPSIGYLSAGFLLNFLGFQADDSINTLANLGITLMLFTIGLKLNVKDLLKKEVWLGSLSHSVTWVLLGALLLKLFALAAIGYFADLSFYTLGLIIFALSFSSTVCVVKLMEDHGEMRTRHGKLAVGILVIQDIVAVIFLVVATGKSPTLWALLLLSAFLIKPLINKLIDQVGHGELIPLTGFFLAFGAYELFELVSIKGDLGALLVGMYLASHSKASEINKSLMGFKDLFLIGFFLSIGFTALPTIEMLAMAGLLTLLIPVKFCLFFFLFTQFKLRGRTSYLTALALSNFSEFGLIIASLSTKNGWLTNDWLVILSLAVSLSFIITNITYNYAHQIFTRHKSFICKYERKSKLSEDNFIQPCDAPIVVIGMGRVGMGAYKALDSQAAGQVWGLDADQGKIAWLNDNNVQAFCGDAENIDFWENIEIEKLELILLALPQIQDIKNITLQLRHANYQGQIAAIARFDDERQEIETFGVDKVFNFYTEAGVGFAEESLAMMKPNKQ</sequence>
<feature type="transmembrane region" description="Helical" evidence="9">
    <location>
        <begin position="83"/>
        <end position="104"/>
    </location>
</feature>
<feature type="transmembrane region" description="Helical" evidence="9">
    <location>
        <begin position="110"/>
        <end position="132"/>
    </location>
</feature>
<keyword evidence="4" id="KW-0050">Antiport</keyword>
<reference evidence="13 15" key="1">
    <citation type="submission" date="2019-07" db="EMBL/GenBank/DDBJ databases">
        <title>Genomes of sea-ice associated Colwellia species.</title>
        <authorList>
            <person name="Bowman J.P."/>
        </authorList>
    </citation>
    <scope>NUCLEOTIDE SEQUENCE [LARGE SCALE GENOMIC DNA]</scope>
    <source>
        <strain evidence="12 14">ACAM 607</strain>
        <strain evidence="13 15">IC036</strain>
    </source>
</reference>
<proteinExistence type="inferred from homology"/>
<evidence type="ECO:0000256" key="8">
    <source>
        <dbReference type="ARBA" id="ARBA00023136"/>
    </source>
</evidence>
<evidence type="ECO:0000256" key="5">
    <source>
        <dbReference type="ARBA" id="ARBA00022692"/>
    </source>
</evidence>
<feature type="domain" description="Cation/H+ exchanger transmembrane" evidence="10">
    <location>
        <begin position="7"/>
        <end position="349"/>
    </location>
</feature>
<keyword evidence="6 9" id="KW-1133">Transmembrane helix</keyword>
<gene>
    <name evidence="12" type="ORF">ESZ26_01675</name>
    <name evidence="13" type="ORF">ESZ27_01285</name>
</gene>
<keyword evidence="7" id="KW-0406">Ion transport</keyword>
<dbReference type="OrthoDB" id="3418949at2"/>
<comment type="subcellular location">
    <subcellularLocation>
        <location evidence="1">Membrane</location>
        <topology evidence="1">Multi-pass membrane protein</topology>
    </subcellularLocation>
</comment>
<feature type="transmembrane region" description="Helical" evidence="9">
    <location>
        <begin position="169"/>
        <end position="185"/>
    </location>
</feature>
<dbReference type="InterPro" id="IPR038770">
    <property type="entry name" value="Na+/solute_symporter_sf"/>
</dbReference>
<dbReference type="EMBL" id="VOLQ01000002">
    <property type="protein sequence ID" value="TWX71484.1"/>
    <property type="molecule type" value="Genomic_DNA"/>
</dbReference>